<accession>A0A7Y9LCV3</accession>
<keyword evidence="2" id="KW-0238">DNA-binding</keyword>
<keyword evidence="3" id="KW-1185">Reference proteome</keyword>
<dbReference type="GO" id="GO:0003677">
    <property type="term" value="F:DNA binding"/>
    <property type="evidence" value="ECO:0007669"/>
    <property type="project" value="UniProtKB-KW"/>
</dbReference>
<feature type="region of interest" description="Disordered" evidence="1">
    <location>
        <begin position="127"/>
        <end position="151"/>
    </location>
</feature>
<dbReference type="InterPro" id="IPR012340">
    <property type="entry name" value="NA-bd_OB-fold"/>
</dbReference>
<gene>
    <name evidence="2" type="ORF">BKA15_003419</name>
</gene>
<comment type="caution">
    <text evidence="2">The sequence shown here is derived from an EMBL/GenBank/DDBJ whole genome shotgun (WGS) entry which is preliminary data.</text>
</comment>
<dbReference type="SUPFAM" id="SSF50249">
    <property type="entry name" value="Nucleic acid-binding proteins"/>
    <property type="match status" value="1"/>
</dbReference>
<sequence>MGIKNDKVMVGRIVGDPRLTYSEKTGVARFYARVRVNHWQREDDGNFTKQGQTFHDLVVRYDLAEVAYGKFAKHDDFIATGEFRKFTDAENAEREEFRATTISHNPTTTDYTINRGKATGVEHDALGLDRSKSFERPEQTAPAHESAALAR</sequence>
<feature type="compositionally biased region" description="Basic and acidic residues" evidence="1">
    <location>
        <begin position="127"/>
        <end position="138"/>
    </location>
</feature>
<dbReference type="Proteomes" id="UP000569914">
    <property type="component" value="Unassembled WGS sequence"/>
</dbReference>
<protein>
    <submittedName>
        <fullName evidence="2">Single-stranded DNA-binding protein</fullName>
    </submittedName>
</protein>
<evidence type="ECO:0000313" key="2">
    <source>
        <dbReference type="EMBL" id="NYE72090.1"/>
    </source>
</evidence>
<organism evidence="2 3">
    <name type="scientific">Microlunatus parietis</name>
    <dbReference type="NCBI Taxonomy" id="682979"/>
    <lineage>
        <taxon>Bacteria</taxon>
        <taxon>Bacillati</taxon>
        <taxon>Actinomycetota</taxon>
        <taxon>Actinomycetes</taxon>
        <taxon>Propionibacteriales</taxon>
        <taxon>Propionibacteriaceae</taxon>
        <taxon>Microlunatus</taxon>
    </lineage>
</organism>
<name>A0A7Y9LCV3_9ACTN</name>
<evidence type="ECO:0000313" key="3">
    <source>
        <dbReference type="Proteomes" id="UP000569914"/>
    </source>
</evidence>
<dbReference type="Gene3D" id="2.40.50.140">
    <property type="entry name" value="Nucleic acid-binding proteins"/>
    <property type="match status" value="1"/>
</dbReference>
<proteinExistence type="predicted"/>
<evidence type="ECO:0000256" key="1">
    <source>
        <dbReference type="SAM" id="MobiDB-lite"/>
    </source>
</evidence>
<reference evidence="2 3" key="1">
    <citation type="submission" date="2020-07" db="EMBL/GenBank/DDBJ databases">
        <title>Sequencing the genomes of 1000 actinobacteria strains.</title>
        <authorList>
            <person name="Klenk H.-P."/>
        </authorList>
    </citation>
    <scope>NUCLEOTIDE SEQUENCE [LARGE SCALE GENOMIC DNA]</scope>
    <source>
        <strain evidence="2 3">DSM 22083</strain>
    </source>
</reference>
<dbReference type="RefSeq" id="WP_179752677.1">
    <property type="nucleotide sequence ID" value="NZ_JACCBU010000001.1"/>
</dbReference>
<dbReference type="EMBL" id="JACCBU010000001">
    <property type="protein sequence ID" value="NYE72090.1"/>
    <property type="molecule type" value="Genomic_DNA"/>
</dbReference>
<dbReference type="AlphaFoldDB" id="A0A7Y9LCV3"/>